<evidence type="ECO:0000313" key="1">
    <source>
        <dbReference type="EMBL" id="AOX18442.1"/>
    </source>
</evidence>
<gene>
    <name evidence="1" type="ORF">A0U89_14095</name>
</gene>
<dbReference type="Pfam" id="PF13276">
    <property type="entry name" value="HTH_21"/>
    <property type="match status" value="1"/>
</dbReference>
<dbReference type="InterPro" id="IPR001584">
    <property type="entry name" value="Integrase_cat-core"/>
</dbReference>
<dbReference type="Gene3D" id="3.30.420.10">
    <property type="entry name" value="Ribonuclease H-like superfamily/Ribonuclease H"/>
    <property type="match status" value="1"/>
</dbReference>
<accession>A0A1D8UXV2</accession>
<dbReference type="SUPFAM" id="SSF53098">
    <property type="entry name" value="Ribonuclease H-like"/>
    <property type="match status" value="1"/>
</dbReference>
<dbReference type="EMBL" id="CP014675">
    <property type="protein sequence ID" value="AOX18442.1"/>
    <property type="molecule type" value="Genomic_DNA"/>
</dbReference>
<sequence length="239" mass="27573">MRFELIDRAKTDFPVQRLCRVLGVSQSGYFASRGRAPSQRQRQDMVLLAHVRSAFALSNGTYGSPRMTRELRDQGLPVGRRRTARIMRDNGLRARQKRRFKRTTDSEHAWPVAPNLLDQNFSATAPNEKWSADISYIWTKEGWLYLAIVMDLFSRRIIGWAVSDRLHRDLALAALRRAFAIRRPEPGLICHSDRSSQYCSIDYQSEILKHGALISMSGKGNCYDCEYDIAVWWPDPCYD</sequence>
<dbReference type="KEGG" id="kba:A0U89_14095"/>
<dbReference type="InterPro" id="IPR025948">
    <property type="entry name" value="HTH-like_dom"/>
</dbReference>
<dbReference type="GO" id="GO:0003676">
    <property type="term" value="F:nucleic acid binding"/>
    <property type="evidence" value="ECO:0007669"/>
    <property type="project" value="InterPro"/>
</dbReference>
<geneLocation type="plasmid" evidence="2">
    <name>pkb14400_1</name>
</geneLocation>
<dbReference type="AlphaFoldDB" id="A0A1D8UXV2"/>
<dbReference type="InterPro" id="IPR050900">
    <property type="entry name" value="Transposase_IS3/IS150/IS904"/>
</dbReference>
<dbReference type="PANTHER" id="PTHR46889">
    <property type="entry name" value="TRANSPOSASE INSF FOR INSERTION SEQUENCE IS3B-RELATED"/>
    <property type="match status" value="1"/>
</dbReference>
<dbReference type="InterPro" id="IPR036397">
    <property type="entry name" value="RNaseH_sf"/>
</dbReference>
<keyword evidence="2" id="KW-1185">Reference proteome</keyword>
<dbReference type="OrthoDB" id="9803878at2"/>
<name>A0A1D8UXV2_9PROT</name>
<dbReference type="InterPro" id="IPR012337">
    <property type="entry name" value="RNaseH-like_sf"/>
</dbReference>
<dbReference type="PANTHER" id="PTHR46889:SF4">
    <property type="entry name" value="TRANSPOSASE INSO FOR INSERTION SEQUENCE ELEMENT IS911B-RELATED"/>
    <property type="match status" value="1"/>
</dbReference>
<dbReference type="GO" id="GO:0015074">
    <property type="term" value="P:DNA integration"/>
    <property type="evidence" value="ECO:0007669"/>
    <property type="project" value="InterPro"/>
</dbReference>
<dbReference type="Pfam" id="PF00665">
    <property type="entry name" value="rve"/>
    <property type="match status" value="1"/>
</dbReference>
<dbReference type="NCBIfam" id="NF033516">
    <property type="entry name" value="transpos_IS3"/>
    <property type="match status" value="1"/>
</dbReference>
<evidence type="ECO:0000313" key="2">
    <source>
        <dbReference type="Proteomes" id="UP000179145"/>
    </source>
</evidence>
<keyword evidence="1" id="KW-0614">Plasmid</keyword>
<dbReference type="InterPro" id="IPR048020">
    <property type="entry name" value="Transpos_IS3"/>
</dbReference>
<dbReference type="PROSITE" id="PS50994">
    <property type="entry name" value="INTEGRASE"/>
    <property type="match status" value="1"/>
</dbReference>
<reference evidence="1 2" key="1">
    <citation type="journal article" date="2016" name="Microb. Cell Fact.">
        <title>Dissection of exopolysaccharide biosynthesis in Kozakia baliensis.</title>
        <authorList>
            <person name="Brandt J.U."/>
            <person name="Jakob F."/>
            <person name="Behr J."/>
            <person name="Geissler A.J."/>
            <person name="Vogel R.F."/>
        </authorList>
    </citation>
    <scope>NUCLEOTIDE SEQUENCE [LARGE SCALE GENOMIC DNA]</scope>
    <source>
        <strain evidence="1 2">DSM 14400</strain>
        <plasmid evidence="2">Plasmid pkb14400_1</plasmid>
    </source>
</reference>
<protein>
    <submittedName>
        <fullName evidence="1">Transposase</fullName>
    </submittedName>
</protein>
<dbReference type="Proteomes" id="UP000179145">
    <property type="component" value="Plasmid pKB14400_1"/>
</dbReference>
<organism evidence="1 2">
    <name type="scientific">Kozakia baliensis</name>
    <dbReference type="NCBI Taxonomy" id="153496"/>
    <lineage>
        <taxon>Bacteria</taxon>
        <taxon>Pseudomonadati</taxon>
        <taxon>Pseudomonadota</taxon>
        <taxon>Alphaproteobacteria</taxon>
        <taxon>Acetobacterales</taxon>
        <taxon>Acetobacteraceae</taxon>
        <taxon>Kozakia</taxon>
    </lineage>
</organism>
<proteinExistence type="predicted"/>